<accession>A0ABD6A4N9</accession>
<keyword evidence="4 6" id="KW-1133">Transmembrane helix</keyword>
<evidence type="ECO:0000259" key="7">
    <source>
        <dbReference type="PROSITE" id="PS50850"/>
    </source>
</evidence>
<feature type="domain" description="Major facilitator superfamily (MFS) profile" evidence="7">
    <location>
        <begin position="1"/>
        <end position="176"/>
    </location>
</feature>
<feature type="transmembrane region" description="Helical" evidence="6">
    <location>
        <begin position="147"/>
        <end position="167"/>
    </location>
</feature>
<evidence type="ECO:0000313" key="8">
    <source>
        <dbReference type="EMBL" id="MFC7315513.1"/>
    </source>
</evidence>
<dbReference type="InterPro" id="IPR050189">
    <property type="entry name" value="MFS_Efflux_Transporters"/>
</dbReference>
<dbReference type="AlphaFoldDB" id="A0ABD6A4N9"/>
<dbReference type="RefSeq" id="WP_276304913.1">
    <property type="nucleotide sequence ID" value="NZ_CP119992.1"/>
</dbReference>
<dbReference type="Pfam" id="PF07690">
    <property type="entry name" value="MFS_1"/>
    <property type="match status" value="1"/>
</dbReference>
<dbReference type="PANTHER" id="PTHR43124:SF3">
    <property type="entry name" value="CHLORAMPHENICOL EFFLUX PUMP RV0191"/>
    <property type="match status" value="1"/>
</dbReference>
<dbReference type="SUPFAM" id="SSF103473">
    <property type="entry name" value="MFS general substrate transporter"/>
    <property type="match status" value="1"/>
</dbReference>
<dbReference type="InterPro" id="IPR020846">
    <property type="entry name" value="MFS_dom"/>
</dbReference>
<evidence type="ECO:0000256" key="4">
    <source>
        <dbReference type="ARBA" id="ARBA00022989"/>
    </source>
</evidence>
<feature type="transmembrane region" description="Helical" evidence="6">
    <location>
        <begin position="26"/>
        <end position="45"/>
    </location>
</feature>
<dbReference type="GO" id="GO:0005886">
    <property type="term" value="C:plasma membrane"/>
    <property type="evidence" value="ECO:0007669"/>
    <property type="project" value="UniProtKB-SubCell"/>
</dbReference>
<dbReference type="GeneID" id="79314480"/>
<dbReference type="PROSITE" id="PS50850">
    <property type="entry name" value="MFS"/>
    <property type="match status" value="1"/>
</dbReference>
<evidence type="ECO:0000256" key="1">
    <source>
        <dbReference type="ARBA" id="ARBA00004651"/>
    </source>
</evidence>
<keyword evidence="2" id="KW-1003">Cell membrane</keyword>
<evidence type="ECO:0000256" key="3">
    <source>
        <dbReference type="ARBA" id="ARBA00022692"/>
    </source>
</evidence>
<name>A0ABD6A4N9_9EURY</name>
<evidence type="ECO:0000256" key="5">
    <source>
        <dbReference type="ARBA" id="ARBA00023136"/>
    </source>
</evidence>
<keyword evidence="5 6" id="KW-0472">Membrane</keyword>
<reference evidence="8 9" key="1">
    <citation type="journal article" date="2019" name="Int. J. Syst. Evol. Microbiol.">
        <title>The Global Catalogue of Microorganisms (GCM) 10K type strain sequencing project: providing services to taxonomists for standard genome sequencing and annotation.</title>
        <authorList>
            <consortium name="The Broad Institute Genomics Platform"/>
            <consortium name="The Broad Institute Genome Sequencing Center for Infectious Disease"/>
            <person name="Wu L."/>
            <person name="Ma J."/>
        </authorList>
    </citation>
    <scope>NUCLEOTIDE SEQUENCE [LARGE SCALE GENOMIC DNA]</scope>
    <source>
        <strain evidence="8 9">PSR21</strain>
    </source>
</reference>
<comment type="caution">
    <text evidence="8">The sequence shown here is derived from an EMBL/GenBank/DDBJ whole genome shotgun (WGS) entry which is preliminary data.</text>
</comment>
<feature type="transmembrane region" description="Helical" evidence="6">
    <location>
        <begin position="57"/>
        <end position="77"/>
    </location>
</feature>
<organism evidence="8 9">
    <name type="scientific">Halomarina halobia</name>
    <dbReference type="NCBI Taxonomy" id="3033386"/>
    <lineage>
        <taxon>Archaea</taxon>
        <taxon>Methanobacteriati</taxon>
        <taxon>Methanobacteriota</taxon>
        <taxon>Stenosarchaea group</taxon>
        <taxon>Halobacteria</taxon>
        <taxon>Halobacteriales</taxon>
        <taxon>Natronomonadaceae</taxon>
        <taxon>Halomarina</taxon>
    </lineage>
</organism>
<dbReference type="EMBL" id="JBHTBF010000001">
    <property type="protein sequence ID" value="MFC7315513.1"/>
    <property type="molecule type" value="Genomic_DNA"/>
</dbReference>
<gene>
    <name evidence="8" type="ORF">ACFQPE_01710</name>
</gene>
<protein>
    <submittedName>
        <fullName evidence="8">MFS transporter</fullName>
    </submittedName>
</protein>
<evidence type="ECO:0000313" key="9">
    <source>
        <dbReference type="Proteomes" id="UP001596547"/>
    </source>
</evidence>
<sequence length="176" mass="17745">MIASLGQFADVATFSFLLAVLEEHHGFAPTTAGALFALYFAVLTVGQPAVGWLSDEIGRGATTVSALAAGAFGYALLAVRTDLVAATLATCFVGVGMTWSPPVQSRIVDGLSVDERGVGFGLVRTVYILVGSLGGVVVGSVATRAGWSAALSLLTGCVALGALLVVVQGTVASRAE</sequence>
<keyword evidence="3 6" id="KW-0812">Transmembrane</keyword>
<proteinExistence type="predicted"/>
<keyword evidence="9" id="KW-1185">Reference proteome</keyword>
<evidence type="ECO:0000256" key="6">
    <source>
        <dbReference type="SAM" id="Phobius"/>
    </source>
</evidence>
<dbReference type="InterPro" id="IPR011701">
    <property type="entry name" value="MFS"/>
</dbReference>
<evidence type="ECO:0000256" key="2">
    <source>
        <dbReference type="ARBA" id="ARBA00022475"/>
    </source>
</evidence>
<dbReference type="InterPro" id="IPR036259">
    <property type="entry name" value="MFS_trans_sf"/>
</dbReference>
<dbReference type="PANTHER" id="PTHR43124">
    <property type="entry name" value="PURINE EFFLUX PUMP PBUE"/>
    <property type="match status" value="1"/>
</dbReference>
<dbReference type="Proteomes" id="UP001596547">
    <property type="component" value="Unassembled WGS sequence"/>
</dbReference>
<dbReference type="Gene3D" id="1.20.1250.20">
    <property type="entry name" value="MFS general substrate transporter like domains"/>
    <property type="match status" value="1"/>
</dbReference>
<feature type="transmembrane region" description="Helical" evidence="6">
    <location>
        <begin position="121"/>
        <end position="141"/>
    </location>
</feature>
<comment type="subcellular location">
    <subcellularLocation>
        <location evidence="1">Cell membrane</location>
        <topology evidence="1">Multi-pass membrane protein</topology>
    </subcellularLocation>
</comment>